<evidence type="ECO:0000313" key="2">
    <source>
        <dbReference type="EMBL" id="KAG9236529.1"/>
    </source>
</evidence>
<organism evidence="2 3">
    <name type="scientific">Amylocarpus encephaloides</name>
    <dbReference type="NCBI Taxonomy" id="45428"/>
    <lineage>
        <taxon>Eukaryota</taxon>
        <taxon>Fungi</taxon>
        <taxon>Dikarya</taxon>
        <taxon>Ascomycota</taxon>
        <taxon>Pezizomycotina</taxon>
        <taxon>Leotiomycetes</taxon>
        <taxon>Helotiales</taxon>
        <taxon>Helotiales incertae sedis</taxon>
        <taxon>Amylocarpus</taxon>
    </lineage>
</organism>
<reference evidence="2" key="1">
    <citation type="journal article" date="2021" name="IMA Fungus">
        <title>Genomic characterization of three marine fungi, including Emericellopsis atlantica sp. nov. with signatures of a generalist lifestyle and marine biomass degradation.</title>
        <authorList>
            <person name="Hagestad O.C."/>
            <person name="Hou L."/>
            <person name="Andersen J.H."/>
            <person name="Hansen E.H."/>
            <person name="Altermark B."/>
            <person name="Li C."/>
            <person name="Kuhnert E."/>
            <person name="Cox R.J."/>
            <person name="Crous P.W."/>
            <person name="Spatafora J.W."/>
            <person name="Lail K."/>
            <person name="Amirebrahimi M."/>
            <person name="Lipzen A."/>
            <person name="Pangilinan J."/>
            <person name="Andreopoulos W."/>
            <person name="Hayes R.D."/>
            <person name="Ng V."/>
            <person name="Grigoriev I.V."/>
            <person name="Jackson S.A."/>
            <person name="Sutton T.D.S."/>
            <person name="Dobson A.D.W."/>
            <person name="Rama T."/>
        </authorList>
    </citation>
    <scope>NUCLEOTIDE SEQUENCE</scope>
    <source>
        <strain evidence="2">TRa018bII</strain>
    </source>
</reference>
<protein>
    <recommendedName>
        <fullName evidence="4">Fungal N-terminal domain-containing protein</fullName>
    </recommendedName>
</protein>
<keyword evidence="3" id="KW-1185">Reference proteome</keyword>
<dbReference type="EMBL" id="MU251405">
    <property type="protein sequence ID" value="KAG9236529.1"/>
    <property type="molecule type" value="Genomic_DNA"/>
</dbReference>
<accession>A0A9P7YMR6</accession>
<sequence length="507" mass="58487">MAEGEKPNSSIDLMTQIIPLARALSADLLRFASSNPGGRSLILDLASGAGSSASVLEVFAESMARYGSCDEKIERGIIPRACRGLKTRMECLRTALDETLRNEEDEARAMGDGAVRNERSRHRVLDWRQEALGAELGGVHRMNRLVRAVRQTNENLAFLMNALKYVALQKKEERGEIEDSEKRERDKIMETFPAFHLGGWKSSIQEMGQQADETEVDVNEDAPLPFNRRRSINDDARSIISWDSFASDQFVESKEVYEYWIFQKVHGENRTTKGWSFLGLSGREFVDNTMHSLEGKARPQEEMKARDDETRTEAQYHAREASIHRSIAALPRRFQAELHYLLEDRERQSCNFRFVREWSVIEIQPVQPRIQTPAKTWSGWWKGEGGIQQWGCILKGDTKEKRGLRPSRKERSDTKIPDRWHDAFRVNPYRRAAVDRPVQQRMDGYEEEPVDRVAIMPRPYMPRYRSPVRRPENPPAPSSEEYGKQIKELLNDVTDPEIRLPLKDEGW</sequence>
<evidence type="ECO:0000256" key="1">
    <source>
        <dbReference type="SAM" id="MobiDB-lite"/>
    </source>
</evidence>
<evidence type="ECO:0008006" key="4">
    <source>
        <dbReference type="Google" id="ProtNLM"/>
    </source>
</evidence>
<dbReference type="Proteomes" id="UP000824998">
    <property type="component" value="Unassembled WGS sequence"/>
</dbReference>
<gene>
    <name evidence="2" type="ORF">BJ875DRAFT_439307</name>
</gene>
<proteinExistence type="predicted"/>
<feature type="region of interest" description="Disordered" evidence="1">
    <location>
        <begin position="462"/>
        <end position="484"/>
    </location>
</feature>
<evidence type="ECO:0000313" key="3">
    <source>
        <dbReference type="Proteomes" id="UP000824998"/>
    </source>
</evidence>
<dbReference type="AlphaFoldDB" id="A0A9P7YMR6"/>
<name>A0A9P7YMR6_9HELO</name>
<dbReference type="OrthoDB" id="3469917at2759"/>
<comment type="caution">
    <text evidence="2">The sequence shown here is derived from an EMBL/GenBank/DDBJ whole genome shotgun (WGS) entry which is preliminary data.</text>
</comment>